<evidence type="ECO:0000313" key="2">
    <source>
        <dbReference type="EMBL" id="KAK5981179.1"/>
    </source>
</evidence>
<name>A0AAN8INM8_TRICO</name>
<keyword evidence="1" id="KW-1133">Transmembrane helix</keyword>
<dbReference type="EMBL" id="WIXE01006560">
    <property type="protein sequence ID" value="KAK5981179.1"/>
    <property type="molecule type" value="Genomic_DNA"/>
</dbReference>
<evidence type="ECO:0000313" key="3">
    <source>
        <dbReference type="Proteomes" id="UP001331761"/>
    </source>
</evidence>
<sequence length="158" mass="18009">MAANTCKEYPIKFDEDEQEAKEITTQQCSGSLKRARAGDDEGGEGGGCKCAEIVLIIIAVICVLSSVYYVWLPIRISHTYDYKCRNSYHNHSWACKQIIVVHADCHDFSHNSSDYFDIFASHVYLCSSYPRRINPSKLSGHYCEYCKCSAFYHRLLLS</sequence>
<keyword evidence="1" id="KW-0472">Membrane</keyword>
<comment type="caution">
    <text evidence="2">The sequence shown here is derived from an EMBL/GenBank/DDBJ whole genome shotgun (WGS) entry which is preliminary data.</text>
</comment>
<proteinExistence type="predicted"/>
<keyword evidence="3" id="KW-1185">Reference proteome</keyword>
<gene>
    <name evidence="2" type="ORF">GCK32_020464</name>
</gene>
<protein>
    <submittedName>
        <fullName evidence="2">Uncharacterized protein</fullName>
    </submittedName>
</protein>
<feature type="transmembrane region" description="Helical" evidence="1">
    <location>
        <begin position="53"/>
        <end position="72"/>
    </location>
</feature>
<organism evidence="2 3">
    <name type="scientific">Trichostrongylus colubriformis</name>
    <name type="common">Black scour worm</name>
    <dbReference type="NCBI Taxonomy" id="6319"/>
    <lineage>
        <taxon>Eukaryota</taxon>
        <taxon>Metazoa</taxon>
        <taxon>Ecdysozoa</taxon>
        <taxon>Nematoda</taxon>
        <taxon>Chromadorea</taxon>
        <taxon>Rhabditida</taxon>
        <taxon>Rhabditina</taxon>
        <taxon>Rhabditomorpha</taxon>
        <taxon>Strongyloidea</taxon>
        <taxon>Trichostrongylidae</taxon>
        <taxon>Trichostrongylus</taxon>
    </lineage>
</organism>
<dbReference type="Proteomes" id="UP001331761">
    <property type="component" value="Unassembled WGS sequence"/>
</dbReference>
<dbReference type="AlphaFoldDB" id="A0AAN8INM8"/>
<reference evidence="2 3" key="1">
    <citation type="submission" date="2019-10" db="EMBL/GenBank/DDBJ databases">
        <title>Assembly and Annotation for the nematode Trichostrongylus colubriformis.</title>
        <authorList>
            <person name="Martin J."/>
        </authorList>
    </citation>
    <scope>NUCLEOTIDE SEQUENCE [LARGE SCALE GENOMIC DNA]</scope>
    <source>
        <strain evidence="2">G859</strain>
        <tissue evidence="2">Whole worm</tissue>
    </source>
</reference>
<keyword evidence="1" id="KW-0812">Transmembrane</keyword>
<evidence type="ECO:0000256" key="1">
    <source>
        <dbReference type="SAM" id="Phobius"/>
    </source>
</evidence>
<accession>A0AAN8INM8</accession>